<dbReference type="SUPFAM" id="SSF56601">
    <property type="entry name" value="beta-lactamase/transpeptidase-like"/>
    <property type="match status" value="1"/>
</dbReference>
<dbReference type="EMBL" id="CP071794">
    <property type="protein sequence ID" value="QTD57434.1"/>
    <property type="molecule type" value="Genomic_DNA"/>
</dbReference>
<keyword evidence="2" id="KW-0378">Hydrolase</keyword>
<name>A0ABX7TA11_9SPHN</name>
<dbReference type="Proteomes" id="UP000663923">
    <property type="component" value="Chromosome"/>
</dbReference>
<dbReference type="InterPro" id="IPR012338">
    <property type="entry name" value="Beta-lactam/transpept-like"/>
</dbReference>
<organism evidence="2 3">
    <name type="scientific">Parasphingorhabdus cellanae</name>
    <dbReference type="NCBI Taxonomy" id="2806553"/>
    <lineage>
        <taxon>Bacteria</taxon>
        <taxon>Pseudomonadati</taxon>
        <taxon>Pseudomonadota</taxon>
        <taxon>Alphaproteobacteria</taxon>
        <taxon>Sphingomonadales</taxon>
        <taxon>Sphingomonadaceae</taxon>
        <taxon>Parasphingorhabdus</taxon>
    </lineage>
</organism>
<sequence>MTLWTRTAHFILPLAMAIGGCTIKTEVGAAAPLGSAASTGAADEALYMQRYEAQQKAAIAGGGLPAYDPLEPVRGASPYQPLPEGPARINASALQKAEQFARERNSSAFLVWHDGALVQESYFGEADRDYLINAKSLAKPLTAIIVGRAIQQGHIKSLDQPVADFITEWKSDPGKSKILIRHLLDMRSGLLPQGFGGGPENVLNRAYLHPRHDEVIINEYPLVNEPGSRYEYANANSELVAPVIERATGQRYHDYVSDALLIPIGAQGGTVWVNRPGGVAHAGCCIQLPGQTWARLGILLLNDGIWESERLLPDGYVNAMRTPTKENPHAGMGVWIAGDYVKGRGPLHPSMEAGKTLHSEPYADKDLFLFDGNGSQVVYIVPSQRLIIVRTGDRPPKDKPWDNSYIPNLVINAIKRGPDEPQPVPQKGK</sequence>
<keyword evidence="3" id="KW-1185">Reference proteome</keyword>
<evidence type="ECO:0000259" key="1">
    <source>
        <dbReference type="Pfam" id="PF00144"/>
    </source>
</evidence>
<proteinExistence type="predicted"/>
<dbReference type="InterPro" id="IPR050789">
    <property type="entry name" value="Diverse_Enzym_Activities"/>
</dbReference>
<protein>
    <submittedName>
        <fullName evidence="2">Serine hydrolase</fullName>
    </submittedName>
</protein>
<evidence type="ECO:0000313" key="2">
    <source>
        <dbReference type="EMBL" id="QTD57434.1"/>
    </source>
</evidence>
<dbReference type="Gene3D" id="3.40.710.10">
    <property type="entry name" value="DD-peptidase/beta-lactamase superfamily"/>
    <property type="match status" value="1"/>
</dbReference>
<accession>A0ABX7TA11</accession>
<gene>
    <name evidence="2" type="ORF">J4G78_07885</name>
</gene>
<feature type="domain" description="Beta-lactamase-related" evidence="1">
    <location>
        <begin position="102"/>
        <end position="285"/>
    </location>
</feature>
<dbReference type="Pfam" id="PF00144">
    <property type="entry name" value="Beta-lactamase"/>
    <property type="match status" value="1"/>
</dbReference>
<dbReference type="PANTHER" id="PTHR43283">
    <property type="entry name" value="BETA-LACTAMASE-RELATED"/>
    <property type="match status" value="1"/>
</dbReference>
<dbReference type="GO" id="GO:0016787">
    <property type="term" value="F:hydrolase activity"/>
    <property type="evidence" value="ECO:0007669"/>
    <property type="project" value="UniProtKB-KW"/>
</dbReference>
<reference evidence="2 3" key="1">
    <citation type="submission" date="2021-03" db="EMBL/GenBank/DDBJ databases">
        <title>Complete genome of Parasphingorhabdus_sp.JHSY0214.</title>
        <authorList>
            <person name="Yoo J.H."/>
            <person name="Bae J.W."/>
        </authorList>
    </citation>
    <scope>NUCLEOTIDE SEQUENCE [LARGE SCALE GENOMIC DNA]</scope>
    <source>
        <strain evidence="2 3">JHSY0214</strain>
    </source>
</reference>
<dbReference type="InterPro" id="IPR001466">
    <property type="entry name" value="Beta-lactam-related"/>
</dbReference>
<evidence type="ECO:0000313" key="3">
    <source>
        <dbReference type="Proteomes" id="UP000663923"/>
    </source>
</evidence>
<dbReference type="PROSITE" id="PS51257">
    <property type="entry name" value="PROKAR_LIPOPROTEIN"/>
    <property type="match status" value="1"/>
</dbReference>
<dbReference type="PANTHER" id="PTHR43283:SF7">
    <property type="entry name" value="BETA-LACTAMASE-RELATED DOMAIN-CONTAINING PROTEIN"/>
    <property type="match status" value="1"/>
</dbReference>
<dbReference type="RefSeq" id="WP_207989889.1">
    <property type="nucleotide sequence ID" value="NZ_CP071794.1"/>
</dbReference>